<protein>
    <submittedName>
        <fullName evidence="1">Uncharacterized protein</fullName>
    </submittedName>
</protein>
<dbReference type="Proteomes" id="UP000307244">
    <property type="component" value="Unassembled WGS sequence"/>
</dbReference>
<accession>A0A4U1CP03</accession>
<proteinExistence type="predicted"/>
<evidence type="ECO:0000313" key="1">
    <source>
        <dbReference type="EMBL" id="TKC07124.1"/>
    </source>
</evidence>
<dbReference type="AlphaFoldDB" id="A0A4U1CP03"/>
<comment type="caution">
    <text evidence="1">The sequence shown here is derived from an EMBL/GenBank/DDBJ whole genome shotgun (WGS) entry which is preliminary data.</text>
</comment>
<reference evidence="1 2" key="1">
    <citation type="submission" date="2019-04" db="EMBL/GenBank/DDBJ databases">
        <title>Pedobacter sp. RP-3-15 sp. nov., isolated from Arctic soil.</title>
        <authorList>
            <person name="Dahal R.H."/>
            <person name="Kim D.-U."/>
        </authorList>
    </citation>
    <scope>NUCLEOTIDE SEQUENCE [LARGE SCALE GENOMIC DNA]</scope>
    <source>
        <strain evidence="1 2">RP-3-15</strain>
    </source>
</reference>
<dbReference type="RefSeq" id="WP_136835392.1">
    <property type="nucleotide sequence ID" value="NZ_SWBQ01000002.1"/>
</dbReference>
<dbReference type="EMBL" id="SWBQ01000002">
    <property type="protein sequence ID" value="TKC07124.1"/>
    <property type="molecule type" value="Genomic_DNA"/>
</dbReference>
<name>A0A4U1CP03_9SPHI</name>
<organism evidence="1 2">
    <name type="scientific">Pedobacter frigoris</name>
    <dbReference type="NCBI Taxonomy" id="2571272"/>
    <lineage>
        <taxon>Bacteria</taxon>
        <taxon>Pseudomonadati</taxon>
        <taxon>Bacteroidota</taxon>
        <taxon>Sphingobacteriia</taxon>
        <taxon>Sphingobacteriales</taxon>
        <taxon>Sphingobacteriaceae</taxon>
        <taxon>Pedobacter</taxon>
    </lineage>
</organism>
<dbReference type="SUPFAM" id="SSF52172">
    <property type="entry name" value="CheY-like"/>
    <property type="match status" value="1"/>
</dbReference>
<keyword evidence="2" id="KW-1185">Reference proteome</keyword>
<dbReference type="InterPro" id="IPR011006">
    <property type="entry name" value="CheY-like_superfamily"/>
</dbReference>
<sequence>MNTPKPRIYVVEDNYDIGFVLELFLNDEGFEVRLLPTDFWILGTGRKIFEVNGVKFGIAICHEYGIY</sequence>
<evidence type="ECO:0000313" key="2">
    <source>
        <dbReference type="Proteomes" id="UP000307244"/>
    </source>
</evidence>
<dbReference type="OrthoDB" id="9811121at2"/>
<gene>
    <name evidence="1" type="ORF">FA047_07645</name>
</gene>